<keyword evidence="5" id="KW-1185">Reference proteome</keyword>
<dbReference type="PANTHER" id="PTHR10039">
    <property type="entry name" value="AMELOGENIN"/>
    <property type="match status" value="1"/>
</dbReference>
<evidence type="ECO:0000256" key="1">
    <source>
        <dbReference type="ARBA" id="ARBA00022737"/>
    </source>
</evidence>
<dbReference type="Gene3D" id="3.40.50.300">
    <property type="entry name" value="P-loop containing nucleotide triphosphate hydrolases"/>
    <property type="match status" value="1"/>
</dbReference>
<proteinExistence type="predicted"/>
<reference evidence="4 5" key="1">
    <citation type="submission" date="2024-01" db="EMBL/GenBank/DDBJ databases">
        <title>A draft genome for a cacao thread blight-causing isolate of Paramarasmius palmivorus.</title>
        <authorList>
            <person name="Baruah I.K."/>
            <person name="Bukari Y."/>
            <person name="Amoako-Attah I."/>
            <person name="Meinhardt L.W."/>
            <person name="Bailey B.A."/>
            <person name="Cohen S.P."/>
        </authorList>
    </citation>
    <scope>NUCLEOTIDE SEQUENCE [LARGE SCALE GENOMIC DNA]</scope>
    <source>
        <strain evidence="4 5">GH-12</strain>
    </source>
</reference>
<dbReference type="AlphaFoldDB" id="A0AAW0CXV2"/>
<sequence length="862" mass="98859">MSINNPNQVHMRDAINVTEGNQYNYAFNVSSDGNAEALRILAQNAAPNACYDSEQRFPPPNCHEGTRLQVLEKLSNRMEDKSKANNVLWLYGSAGVGKSAIAQHLAEKYAKSGRLGAAFFFSRNDSSRDNIGPLVASIVYQFCQSESPLYTTLAPAIIDVIRSNPNIFRSSCESQVEKLIIQACSNIDTVEQENPPNIIIIDGLDECNDRAEQERVLAIVRALIYHSASYFSWIILLCSRPEHQIRYGFGHKGFERHLETFDVNSLDNVNRDIRRYLVDKFTALRTKYRHALGQGESSWPGEDVIGKLVARADGQFIFAATVVKYLDVDDEPPQDRLDTIMRIYVEQGESPYSPLDMLYHQILSTCRNWNKVQPLLRLLATPHFAHPNEDHSRSNRHNNPNSKPNQWRSFETLALLLDFKVHEVSTLLIRLHSVLQIPEGVNQEQNILFAHATFPEFLADPNRSGKFHTPAMLESKYCDLVATHLLRTSAAFAPSYPLYHSVSFDSAIYPWIQKVEAAGWLIAFSCQWWDYYCTKVVSPSEDLFKELENMDVHVFSAIALKLDLGLPLHWDYVIKWAKVVFRSHVNRHNLTNYNLQGLGTSRVDMLVEKLQMTMMEVHITFATSLDDYQARRWMFERIFSIEERLFGPREYVSDIAQLSDITQPFEDTILEELRTPSHELFNPLATERVWLLPLAVVPRDMVPKVSNILPIVHVTRDNVRIFQRIYEVLKKSDSWLPMTRLLLGYVVDRSLTISDHSGNPVRFPENVLEADLVHFATIFKERLAMSNLDLNRSKGAFWLVDTARHSNPCDIHDDVRFHDSESISTPKVDTEQHAPRSPQDMPDVDDRPKGDHNHRRDHCCFQ</sequence>
<dbReference type="Proteomes" id="UP001383192">
    <property type="component" value="Unassembled WGS sequence"/>
</dbReference>
<dbReference type="InterPro" id="IPR056884">
    <property type="entry name" value="NPHP3-like_N"/>
</dbReference>
<dbReference type="InterPro" id="IPR007111">
    <property type="entry name" value="NACHT_NTPase"/>
</dbReference>
<dbReference type="EMBL" id="JAYKXP010000030">
    <property type="protein sequence ID" value="KAK7042944.1"/>
    <property type="molecule type" value="Genomic_DNA"/>
</dbReference>
<protein>
    <recommendedName>
        <fullName evidence="3">NACHT domain-containing protein</fullName>
    </recommendedName>
</protein>
<evidence type="ECO:0000259" key="3">
    <source>
        <dbReference type="PROSITE" id="PS50837"/>
    </source>
</evidence>
<evidence type="ECO:0000313" key="5">
    <source>
        <dbReference type="Proteomes" id="UP001383192"/>
    </source>
</evidence>
<evidence type="ECO:0000313" key="4">
    <source>
        <dbReference type="EMBL" id="KAK7042944.1"/>
    </source>
</evidence>
<dbReference type="PANTHER" id="PTHR10039:SF14">
    <property type="entry name" value="NACHT DOMAIN-CONTAINING PROTEIN"/>
    <property type="match status" value="1"/>
</dbReference>
<gene>
    <name evidence="4" type="ORF">VNI00_008681</name>
</gene>
<keyword evidence="1" id="KW-0677">Repeat</keyword>
<dbReference type="InterPro" id="IPR027417">
    <property type="entry name" value="P-loop_NTPase"/>
</dbReference>
<dbReference type="PROSITE" id="PS50837">
    <property type="entry name" value="NACHT"/>
    <property type="match status" value="1"/>
</dbReference>
<dbReference type="Pfam" id="PF24883">
    <property type="entry name" value="NPHP3_N"/>
    <property type="match status" value="1"/>
</dbReference>
<dbReference type="SUPFAM" id="SSF52540">
    <property type="entry name" value="P-loop containing nucleoside triphosphate hydrolases"/>
    <property type="match status" value="1"/>
</dbReference>
<accession>A0AAW0CXV2</accession>
<feature type="region of interest" description="Disordered" evidence="2">
    <location>
        <begin position="823"/>
        <end position="862"/>
    </location>
</feature>
<name>A0AAW0CXV2_9AGAR</name>
<feature type="domain" description="NACHT" evidence="3">
    <location>
        <begin position="86"/>
        <end position="206"/>
    </location>
</feature>
<feature type="compositionally biased region" description="Basic residues" evidence="2">
    <location>
        <begin position="852"/>
        <end position="862"/>
    </location>
</feature>
<organism evidence="4 5">
    <name type="scientific">Paramarasmius palmivorus</name>
    <dbReference type="NCBI Taxonomy" id="297713"/>
    <lineage>
        <taxon>Eukaryota</taxon>
        <taxon>Fungi</taxon>
        <taxon>Dikarya</taxon>
        <taxon>Basidiomycota</taxon>
        <taxon>Agaricomycotina</taxon>
        <taxon>Agaricomycetes</taxon>
        <taxon>Agaricomycetidae</taxon>
        <taxon>Agaricales</taxon>
        <taxon>Marasmiineae</taxon>
        <taxon>Marasmiaceae</taxon>
        <taxon>Paramarasmius</taxon>
    </lineage>
</organism>
<comment type="caution">
    <text evidence="4">The sequence shown here is derived from an EMBL/GenBank/DDBJ whole genome shotgun (WGS) entry which is preliminary data.</text>
</comment>
<evidence type="ECO:0000256" key="2">
    <source>
        <dbReference type="SAM" id="MobiDB-lite"/>
    </source>
</evidence>